<feature type="domain" description="Haemolysin-type calcium binding-related" evidence="3">
    <location>
        <begin position="84"/>
        <end position="126"/>
    </location>
</feature>
<comment type="caution">
    <text evidence="4">The sequence shown here is derived from an EMBL/GenBank/DDBJ whole genome shotgun (WGS) entry which is preliminary data.</text>
</comment>
<dbReference type="PANTHER" id="PTHR38340">
    <property type="entry name" value="S-LAYER PROTEIN"/>
    <property type="match status" value="1"/>
</dbReference>
<gene>
    <name evidence="4" type="ORF">NJ959_08475</name>
</gene>
<evidence type="ECO:0000313" key="5">
    <source>
        <dbReference type="Proteomes" id="UP001204953"/>
    </source>
</evidence>
<dbReference type="InterPro" id="IPR050557">
    <property type="entry name" value="RTX_toxin/Mannuronan_C5-epim"/>
</dbReference>
<evidence type="ECO:0000256" key="2">
    <source>
        <dbReference type="ARBA" id="ARBA00022525"/>
    </source>
</evidence>
<dbReference type="GO" id="GO:0005509">
    <property type="term" value="F:calcium ion binding"/>
    <property type="evidence" value="ECO:0007669"/>
    <property type="project" value="InterPro"/>
</dbReference>
<dbReference type="Pfam" id="PF00353">
    <property type="entry name" value="HemolysinCabind"/>
    <property type="match status" value="2"/>
</dbReference>
<dbReference type="AlphaFoldDB" id="A0AAE3GPX1"/>
<reference evidence="4" key="1">
    <citation type="submission" date="2022-06" db="EMBL/GenBank/DDBJ databases">
        <title>New cyanobacteria of genus Symplocastrum in benthos of Lake Baikal.</title>
        <authorList>
            <person name="Sorokovikova E."/>
            <person name="Tikhonova I."/>
            <person name="Krasnopeev A."/>
            <person name="Evseev P."/>
            <person name="Gladkikh A."/>
            <person name="Belykh O."/>
        </authorList>
    </citation>
    <scope>NUCLEOTIDE SEQUENCE</scope>
    <source>
        <strain evidence="4">BBK-W-15</strain>
    </source>
</reference>
<keyword evidence="2" id="KW-0964">Secreted</keyword>
<dbReference type="PANTHER" id="PTHR38340:SF1">
    <property type="entry name" value="S-LAYER PROTEIN"/>
    <property type="match status" value="1"/>
</dbReference>
<dbReference type="GO" id="GO:0005576">
    <property type="term" value="C:extracellular region"/>
    <property type="evidence" value="ECO:0007669"/>
    <property type="project" value="UniProtKB-SubCell"/>
</dbReference>
<evidence type="ECO:0000313" key="4">
    <source>
        <dbReference type="EMBL" id="MCP2728510.1"/>
    </source>
</evidence>
<dbReference type="Pfam" id="PF06594">
    <property type="entry name" value="HCBP_related"/>
    <property type="match status" value="1"/>
</dbReference>
<dbReference type="RefSeq" id="WP_305069153.1">
    <property type="nucleotide sequence ID" value="NZ_JAMZMM010000058.1"/>
</dbReference>
<sequence>MILTGTSGNDTLIGGTENDTLSGLAGNDVLNGKAGADTYKFNQGDGQDTLNDDSNDTSTDQLVFSGTGLTSSNAIVTRIGSTSDLKISFGGIADSVLLKDQVYSTSGNYGVESVQFSNGVTWSEAQLWNAYLTLGAATNDTLEGTTANDTIRGGLGTDYLNGRDGADTYQFNLGDGQDTLNDSSNDTSLDKLIFSGTGLTSTNAIVT</sequence>
<feature type="non-terminal residue" evidence="4">
    <location>
        <position position="207"/>
    </location>
</feature>
<evidence type="ECO:0000259" key="3">
    <source>
        <dbReference type="Pfam" id="PF06594"/>
    </source>
</evidence>
<dbReference type="EMBL" id="JAMZMM010000058">
    <property type="protein sequence ID" value="MCP2728510.1"/>
    <property type="molecule type" value="Genomic_DNA"/>
</dbReference>
<dbReference type="InterPro" id="IPR001343">
    <property type="entry name" value="Hemolysn_Ca-bd"/>
</dbReference>
<name>A0AAE3GPX1_9CYAN</name>
<organism evidence="4 5">
    <name type="scientific">Limnofasciculus baicalensis BBK-W-15</name>
    <dbReference type="NCBI Taxonomy" id="2699891"/>
    <lineage>
        <taxon>Bacteria</taxon>
        <taxon>Bacillati</taxon>
        <taxon>Cyanobacteriota</taxon>
        <taxon>Cyanophyceae</taxon>
        <taxon>Coleofasciculales</taxon>
        <taxon>Coleofasciculaceae</taxon>
        <taxon>Limnofasciculus</taxon>
        <taxon>Limnofasciculus baicalensis</taxon>
    </lineage>
</organism>
<dbReference type="InterPro" id="IPR011049">
    <property type="entry name" value="Serralysin-like_metalloprot_C"/>
</dbReference>
<proteinExistence type="predicted"/>
<dbReference type="Gene3D" id="2.150.10.10">
    <property type="entry name" value="Serralysin-like metalloprotease, C-terminal"/>
    <property type="match status" value="2"/>
</dbReference>
<dbReference type="InterPro" id="IPR010566">
    <property type="entry name" value="Haemolys_ca-bd"/>
</dbReference>
<protein>
    <recommendedName>
        <fullName evidence="3">Haemolysin-type calcium binding-related domain-containing protein</fullName>
    </recommendedName>
</protein>
<dbReference type="PRINTS" id="PR00313">
    <property type="entry name" value="CABNDNGRPT"/>
</dbReference>
<dbReference type="Proteomes" id="UP001204953">
    <property type="component" value="Unassembled WGS sequence"/>
</dbReference>
<accession>A0AAE3GPX1</accession>
<evidence type="ECO:0000256" key="1">
    <source>
        <dbReference type="ARBA" id="ARBA00004613"/>
    </source>
</evidence>
<keyword evidence="5" id="KW-1185">Reference proteome</keyword>
<dbReference type="SUPFAM" id="SSF51120">
    <property type="entry name" value="beta-Roll"/>
    <property type="match status" value="2"/>
</dbReference>
<comment type="subcellular location">
    <subcellularLocation>
        <location evidence="1">Secreted</location>
    </subcellularLocation>
</comment>